<dbReference type="EMBL" id="KB739998">
    <property type="protein sequence ID" value="ENN81954.1"/>
    <property type="molecule type" value="Genomic_DNA"/>
</dbReference>
<evidence type="ECO:0000313" key="1">
    <source>
        <dbReference type="EMBL" id="ENN81954.1"/>
    </source>
</evidence>
<protein>
    <submittedName>
        <fullName evidence="1 3">Uncharacterized protein</fullName>
    </submittedName>
</protein>
<dbReference type="HOGENOM" id="CLU_1225909_0_0_1"/>
<evidence type="ECO:0000313" key="5">
    <source>
        <dbReference type="Proteomes" id="UP000030742"/>
    </source>
</evidence>
<dbReference type="EnsemblMetazoa" id="XM_019917143.1">
    <property type="protein sequence ID" value="XP_019772702.1"/>
    <property type="gene ID" value="LOC109546246"/>
</dbReference>
<evidence type="ECO:0000313" key="2">
    <source>
        <dbReference type="EMBL" id="ERL87643.1"/>
    </source>
</evidence>
<dbReference type="EMBL" id="KB631984">
    <property type="protein sequence ID" value="ERL87643.1"/>
    <property type="molecule type" value="Genomic_DNA"/>
</dbReference>
<proteinExistence type="predicted"/>
<evidence type="ECO:0000313" key="4">
    <source>
        <dbReference type="Proteomes" id="UP000019118"/>
    </source>
</evidence>
<dbReference type="Proteomes" id="UP000030742">
    <property type="component" value="Unassembled WGS sequence"/>
</dbReference>
<dbReference type="OrthoDB" id="2133332at2759"/>
<gene>
    <name evidence="3" type="primary">109546246</name>
    <name evidence="2" type="ORF">D910_05034</name>
    <name evidence="1" type="ORF">YQE_01665</name>
</gene>
<reference evidence="4 5" key="1">
    <citation type="journal article" date="2013" name="Genome Biol.">
        <title>Draft genome of the mountain pine beetle, Dendroctonus ponderosae Hopkins, a major forest pest.</title>
        <authorList>
            <person name="Keeling C.I."/>
            <person name="Yuen M.M."/>
            <person name="Liao N.Y."/>
            <person name="Docking T.R."/>
            <person name="Chan S.K."/>
            <person name="Taylor G.A."/>
            <person name="Palmquist D.L."/>
            <person name="Jackman S.D."/>
            <person name="Nguyen A."/>
            <person name="Li M."/>
            <person name="Henderson H."/>
            <person name="Janes J.K."/>
            <person name="Zhao Y."/>
            <person name="Pandoh P."/>
            <person name="Moore R."/>
            <person name="Sperling F.A."/>
            <person name="Huber D.P."/>
            <person name="Birol I."/>
            <person name="Jones S.J."/>
            <person name="Bohlmann J."/>
        </authorList>
    </citation>
    <scope>NUCLEOTIDE SEQUENCE</scope>
</reference>
<reference evidence="3" key="2">
    <citation type="submission" date="2024-08" db="UniProtKB">
        <authorList>
            <consortium name="EnsemblMetazoa"/>
        </authorList>
    </citation>
    <scope>IDENTIFICATION</scope>
</reference>
<sequence length="226" mass="25908">MSIMSLPCLFRKLLKKLKKSISNRRPISKWLLRLPRGLFPNYRVLVNSVIVESNRRTLHFISDDPLEVSEESFSSGNDFQLQTQDEMGRNCCKHCRQLCNPTGRLTNRPIRTLPILTNHSTPIRAWLENVDVADIPPPPPMPSSGDEIKNHTPLRRFTVSDIRSVQLRPTSTKLDLPKTPDVHDMMAVLRRRFAAIHSPMVDSVVRVSSDSEEDTFGFHWDVSRLS</sequence>
<evidence type="ECO:0000313" key="3">
    <source>
        <dbReference type="EnsemblMetazoa" id="XP_019772702.1"/>
    </source>
</evidence>
<dbReference type="KEGG" id="dpa:109546246"/>
<keyword evidence="4" id="KW-1185">Reference proteome</keyword>
<accession>N6TN83</accession>
<organism evidence="1">
    <name type="scientific">Dendroctonus ponderosae</name>
    <name type="common">Mountain pine beetle</name>
    <dbReference type="NCBI Taxonomy" id="77166"/>
    <lineage>
        <taxon>Eukaryota</taxon>
        <taxon>Metazoa</taxon>
        <taxon>Ecdysozoa</taxon>
        <taxon>Arthropoda</taxon>
        <taxon>Hexapoda</taxon>
        <taxon>Insecta</taxon>
        <taxon>Pterygota</taxon>
        <taxon>Neoptera</taxon>
        <taxon>Endopterygota</taxon>
        <taxon>Coleoptera</taxon>
        <taxon>Polyphaga</taxon>
        <taxon>Cucujiformia</taxon>
        <taxon>Curculionidae</taxon>
        <taxon>Scolytinae</taxon>
        <taxon>Dendroctonus</taxon>
    </lineage>
</organism>
<name>N6TN83_DENPD</name>
<dbReference type="AlphaFoldDB" id="N6TN83"/>
<feature type="non-terminal residue" evidence="1">
    <location>
        <position position="1"/>
    </location>
</feature>
<dbReference type="Proteomes" id="UP000019118">
    <property type="component" value="Unassembled WGS sequence"/>
</dbReference>